<evidence type="ECO:0000313" key="1">
    <source>
        <dbReference type="EMBL" id="KAH7940635.1"/>
    </source>
</evidence>
<gene>
    <name evidence="1" type="ORF">HPB49_002666</name>
</gene>
<accession>A0ACB8CD10</accession>
<evidence type="ECO:0000313" key="2">
    <source>
        <dbReference type="Proteomes" id="UP000821865"/>
    </source>
</evidence>
<proteinExistence type="predicted"/>
<reference evidence="1" key="1">
    <citation type="submission" date="2020-05" db="EMBL/GenBank/DDBJ databases">
        <title>Large-scale comparative analyses of tick genomes elucidate their genetic diversity and vector capacities.</title>
        <authorList>
            <person name="Jia N."/>
            <person name="Wang J."/>
            <person name="Shi W."/>
            <person name="Du L."/>
            <person name="Sun Y."/>
            <person name="Zhan W."/>
            <person name="Jiang J."/>
            <person name="Wang Q."/>
            <person name="Zhang B."/>
            <person name="Ji P."/>
            <person name="Sakyi L.B."/>
            <person name="Cui X."/>
            <person name="Yuan T."/>
            <person name="Jiang B."/>
            <person name="Yang W."/>
            <person name="Lam T.T.-Y."/>
            <person name="Chang Q."/>
            <person name="Ding S."/>
            <person name="Wang X."/>
            <person name="Zhu J."/>
            <person name="Ruan X."/>
            <person name="Zhao L."/>
            <person name="Wei J."/>
            <person name="Que T."/>
            <person name="Du C."/>
            <person name="Cheng J."/>
            <person name="Dai P."/>
            <person name="Han X."/>
            <person name="Huang E."/>
            <person name="Gao Y."/>
            <person name="Liu J."/>
            <person name="Shao H."/>
            <person name="Ye R."/>
            <person name="Li L."/>
            <person name="Wei W."/>
            <person name="Wang X."/>
            <person name="Wang C."/>
            <person name="Yang T."/>
            <person name="Huo Q."/>
            <person name="Li W."/>
            <person name="Guo W."/>
            <person name="Chen H."/>
            <person name="Zhou L."/>
            <person name="Ni X."/>
            <person name="Tian J."/>
            <person name="Zhou Y."/>
            <person name="Sheng Y."/>
            <person name="Liu T."/>
            <person name="Pan Y."/>
            <person name="Xia L."/>
            <person name="Li J."/>
            <person name="Zhao F."/>
            <person name="Cao W."/>
        </authorList>
    </citation>
    <scope>NUCLEOTIDE SEQUENCE</scope>
    <source>
        <strain evidence="1">Dsil-2018</strain>
    </source>
</reference>
<sequence>MAISKAWKEARHRRSDRQTSQHRESALSPTRSDNCNDNPRKGRLEQIRKASRMPHLPRGDYKIVIRPREGLKISEHGIVHLIAAVRDAAGIPRDESEENIVCPNNVKIS</sequence>
<dbReference type="EMBL" id="CM023476">
    <property type="protein sequence ID" value="KAH7940635.1"/>
    <property type="molecule type" value="Genomic_DNA"/>
</dbReference>
<keyword evidence="2" id="KW-1185">Reference proteome</keyword>
<comment type="caution">
    <text evidence="1">The sequence shown here is derived from an EMBL/GenBank/DDBJ whole genome shotgun (WGS) entry which is preliminary data.</text>
</comment>
<protein>
    <submittedName>
        <fullName evidence="1">Uncharacterized protein</fullName>
    </submittedName>
</protein>
<organism evidence="1 2">
    <name type="scientific">Dermacentor silvarum</name>
    <name type="common">Tick</name>
    <dbReference type="NCBI Taxonomy" id="543639"/>
    <lineage>
        <taxon>Eukaryota</taxon>
        <taxon>Metazoa</taxon>
        <taxon>Ecdysozoa</taxon>
        <taxon>Arthropoda</taxon>
        <taxon>Chelicerata</taxon>
        <taxon>Arachnida</taxon>
        <taxon>Acari</taxon>
        <taxon>Parasitiformes</taxon>
        <taxon>Ixodida</taxon>
        <taxon>Ixodoidea</taxon>
        <taxon>Ixodidae</taxon>
        <taxon>Rhipicephalinae</taxon>
        <taxon>Dermacentor</taxon>
    </lineage>
</organism>
<name>A0ACB8CD10_DERSI</name>
<dbReference type="Proteomes" id="UP000821865">
    <property type="component" value="Chromosome 7"/>
</dbReference>